<sequence>MPEPNRKGCLKSILPSDSPETFRIWRKSVWRSGPKSLLQWMKPFVVAAVCLGMLCFILLAGIICVFAYYPTDTRYHNLIKERVQLQINYTTLIKERDHLLCLNNWKIFGCKFYYISTDHKNWIDSRQDCQGRGADLVIINSREEQTFIKSFKNKAWIGLNNREVKKSWKWVDGSPLTTSYWDSGKPNNYGGAEDCVEMAVGGNWNDASCKETRQWICERPFN</sequence>
<dbReference type="InterPro" id="IPR016186">
    <property type="entry name" value="C-type_lectin-like/link_sf"/>
</dbReference>
<keyword evidence="2" id="KW-1015">Disulfide bond</keyword>
<dbReference type="GO" id="GO:0030246">
    <property type="term" value="F:carbohydrate binding"/>
    <property type="evidence" value="ECO:0007669"/>
    <property type="project" value="UniProtKB-KW"/>
</dbReference>
<dbReference type="PROSITE" id="PS00615">
    <property type="entry name" value="C_TYPE_LECTIN_1"/>
    <property type="match status" value="1"/>
</dbReference>
<dbReference type="Ensembl" id="ENSELUT00000035705.3">
    <property type="protein sequence ID" value="ENSELUP00000024301.3"/>
    <property type="gene ID" value="ENSELUG00000023082.3"/>
</dbReference>
<feature type="transmembrane region" description="Helical" evidence="3">
    <location>
        <begin position="44"/>
        <end position="69"/>
    </location>
</feature>
<dbReference type="CDD" id="cd03590">
    <property type="entry name" value="CLECT_DC-SIGN_like"/>
    <property type="match status" value="1"/>
</dbReference>
<dbReference type="InterPro" id="IPR033989">
    <property type="entry name" value="CD209-like_CTLD"/>
</dbReference>
<dbReference type="InterPro" id="IPR050111">
    <property type="entry name" value="C-type_lectin/snaclec_domain"/>
</dbReference>
<keyword evidence="3" id="KW-1133">Transmembrane helix</keyword>
<dbReference type="SUPFAM" id="SSF56436">
    <property type="entry name" value="C-type lectin-like"/>
    <property type="match status" value="1"/>
</dbReference>
<dbReference type="GeneTree" id="ENSGT01020000230338"/>
<reference evidence="6" key="1">
    <citation type="journal article" date="2014" name="PLoS ONE">
        <title>The genome and linkage map of the northern pike (Esox lucius): conserved synteny revealed between the salmonid sister group and the Neoteleostei.</title>
        <authorList>
            <person name="Rondeau E.B."/>
            <person name="Minkley D.R."/>
            <person name="Leong J.S."/>
            <person name="Messmer A.M."/>
            <person name="Jantzen J.R."/>
            <person name="von Schalburg K.R."/>
            <person name="Lemon C."/>
            <person name="Bird N.H."/>
            <person name="Koop B.F."/>
        </authorList>
    </citation>
    <scope>NUCLEOTIDE SEQUENCE</scope>
</reference>
<dbReference type="SMART" id="SM00034">
    <property type="entry name" value="CLECT"/>
    <property type="match status" value="1"/>
</dbReference>
<organism evidence="5 6">
    <name type="scientific">Esox lucius</name>
    <name type="common">Northern pike</name>
    <dbReference type="NCBI Taxonomy" id="8010"/>
    <lineage>
        <taxon>Eukaryota</taxon>
        <taxon>Metazoa</taxon>
        <taxon>Chordata</taxon>
        <taxon>Craniata</taxon>
        <taxon>Vertebrata</taxon>
        <taxon>Euteleostomi</taxon>
        <taxon>Actinopterygii</taxon>
        <taxon>Neopterygii</taxon>
        <taxon>Teleostei</taxon>
        <taxon>Protacanthopterygii</taxon>
        <taxon>Esociformes</taxon>
        <taxon>Esocidae</taxon>
        <taxon>Esox</taxon>
    </lineage>
</organism>
<keyword evidence="6" id="KW-1185">Reference proteome</keyword>
<dbReference type="Proteomes" id="UP000265140">
    <property type="component" value="Chromosome 1"/>
</dbReference>
<dbReference type="InterPro" id="IPR016187">
    <property type="entry name" value="CTDL_fold"/>
</dbReference>
<proteinExistence type="predicted"/>
<keyword evidence="3" id="KW-0812">Transmembrane</keyword>
<reference evidence="5" key="3">
    <citation type="submission" date="2025-08" db="UniProtKB">
        <authorList>
            <consortium name="Ensembl"/>
        </authorList>
    </citation>
    <scope>IDENTIFICATION</scope>
</reference>
<evidence type="ECO:0000259" key="4">
    <source>
        <dbReference type="PROSITE" id="PS50041"/>
    </source>
</evidence>
<dbReference type="InParanoid" id="A0A3P8Z652"/>
<keyword evidence="3" id="KW-0472">Membrane</keyword>
<dbReference type="Bgee" id="ENSELUG00000023082">
    <property type="expression patterns" value="Expressed in nose and 6 other cell types or tissues"/>
</dbReference>
<reference evidence="5" key="4">
    <citation type="submission" date="2025-09" db="UniProtKB">
        <authorList>
            <consortium name="Ensembl"/>
        </authorList>
    </citation>
    <scope>IDENTIFICATION</scope>
</reference>
<name>A0A3P8Z652_ESOLU</name>
<protein>
    <recommendedName>
        <fullName evidence="4">C-type lectin domain-containing protein</fullName>
    </recommendedName>
</protein>
<evidence type="ECO:0000313" key="5">
    <source>
        <dbReference type="Ensembl" id="ENSELUP00000024301.3"/>
    </source>
</evidence>
<evidence type="ECO:0000256" key="2">
    <source>
        <dbReference type="ARBA" id="ARBA00023157"/>
    </source>
</evidence>
<feature type="domain" description="C-type lectin" evidence="4">
    <location>
        <begin position="108"/>
        <end position="218"/>
    </location>
</feature>
<dbReference type="Pfam" id="PF00059">
    <property type="entry name" value="Lectin_C"/>
    <property type="match status" value="1"/>
</dbReference>
<dbReference type="AlphaFoldDB" id="A0A3P8Z652"/>
<dbReference type="Gene3D" id="3.10.100.10">
    <property type="entry name" value="Mannose-Binding Protein A, subunit A"/>
    <property type="match status" value="1"/>
</dbReference>
<accession>A0A3P8Z652</accession>
<dbReference type="PANTHER" id="PTHR22803">
    <property type="entry name" value="MANNOSE, PHOSPHOLIPASE, LECTIN RECEPTOR RELATED"/>
    <property type="match status" value="1"/>
</dbReference>
<evidence type="ECO:0000256" key="3">
    <source>
        <dbReference type="SAM" id="Phobius"/>
    </source>
</evidence>
<dbReference type="InterPro" id="IPR018378">
    <property type="entry name" value="C-type_lectin_CS"/>
</dbReference>
<reference evidence="5" key="2">
    <citation type="submission" date="2020-02" db="EMBL/GenBank/DDBJ databases">
        <title>Esox lucius (northern pike) genome, fEsoLuc1, primary haplotype.</title>
        <authorList>
            <person name="Myers G."/>
            <person name="Karagic N."/>
            <person name="Meyer A."/>
            <person name="Pippel M."/>
            <person name="Reichard M."/>
            <person name="Winkler S."/>
            <person name="Tracey A."/>
            <person name="Sims Y."/>
            <person name="Howe K."/>
            <person name="Rhie A."/>
            <person name="Formenti G."/>
            <person name="Durbin R."/>
            <person name="Fedrigo O."/>
            <person name="Jarvis E.D."/>
        </authorList>
    </citation>
    <scope>NUCLEOTIDE SEQUENCE [LARGE SCALE GENOMIC DNA]</scope>
</reference>
<keyword evidence="1" id="KW-0430">Lectin</keyword>
<evidence type="ECO:0000256" key="1">
    <source>
        <dbReference type="ARBA" id="ARBA00022734"/>
    </source>
</evidence>
<dbReference type="PROSITE" id="PS50041">
    <property type="entry name" value="C_TYPE_LECTIN_2"/>
    <property type="match status" value="1"/>
</dbReference>
<dbReference type="InterPro" id="IPR001304">
    <property type="entry name" value="C-type_lectin-like"/>
</dbReference>
<dbReference type="OMA" id="VESEFWI"/>
<evidence type="ECO:0000313" key="6">
    <source>
        <dbReference type="Proteomes" id="UP000265140"/>
    </source>
</evidence>